<evidence type="ECO:0000313" key="2">
    <source>
        <dbReference type="EMBL" id="NEW31511.1"/>
    </source>
</evidence>
<keyword evidence="1" id="KW-0472">Membrane</keyword>
<dbReference type="EMBL" id="JAAGVB010000003">
    <property type="protein sequence ID" value="NEW31511.1"/>
    <property type="molecule type" value="Genomic_DNA"/>
</dbReference>
<organism evidence="2 3">
    <name type="scientific">Nocardia cyriacigeorgica</name>
    <dbReference type="NCBI Taxonomy" id="135487"/>
    <lineage>
        <taxon>Bacteria</taxon>
        <taxon>Bacillati</taxon>
        <taxon>Actinomycetota</taxon>
        <taxon>Actinomycetes</taxon>
        <taxon>Mycobacteriales</taxon>
        <taxon>Nocardiaceae</taxon>
        <taxon>Nocardia</taxon>
    </lineage>
</organism>
<name>A0A6P1CFX2_9NOCA</name>
<comment type="caution">
    <text evidence="2">The sequence shown here is derived from an EMBL/GenBank/DDBJ whole genome shotgun (WGS) entry which is preliminary data.</text>
</comment>
<protein>
    <submittedName>
        <fullName evidence="2">PQQ-binding-like beta-propeller repeat protein</fullName>
    </submittedName>
</protein>
<dbReference type="Proteomes" id="UP000471166">
    <property type="component" value="Unassembled WGS sequence"/>
</dbReference>
<dbReference type="SUPFAM" id="SSF50998">
    <property type="entry name" value="Quinoprotein alcohol dehydrogenase-like"/>
    <property type="match status" value="1"/>
</dbReference>
<keyword evidence="1" id="KW-1133">Transmembrane helix</keyword>
<evidence type="ECO:0000256" key="1">
    <source>
        <dbReference type="SAM" id="Phobius"/>
    </source>
</evidence>
<dbReference type="RefSeq" id="WP_163841466.1">
    <property type="nucleotide sequence ID" value="NZ_JAAGVB010000003.1"/>
</dbReference>
<sequence>MLAPERRTRADILIAVAIALVLAIAALVVWIQSDARGTESVTAPTPATTPGITSVLPTELRELWRAPDGASTEALTSGGVVVTGDGGTVTGRDPRTGDELWHYRRDIPLCGVQSQFGTVIAVYRDDRGCSQTTMLLGSDGSRTAARSSFMDSEIDLSVDGTYVLAQGPRRLEMWRSDLVRTLEYGYVDAEEIPKSQPRQDCSLISSDSSPSRLAVLERCPDDAANRLTVLDPAPKDFRVPKEFGSRVLTGPGADSPDARVIAVSDNRIVVYLPGAASPEPAQPRLSVFDATGNPLVVHELSAPLSDAVTTTEISKAYMVFTGNSLIALNGTTFDPMWTAAGALGSPALFGGHILMPVEGGIVELDPATGAEIIRIPVERKGYDGSPIVLGVLGDVILEHRNDQLVALG</sequence>
<gene>
    <name evidence="2" type="ORF">GV791_02905</name>
</gene>
<reference evidence="2 3" key="1">
    <citation type="submission" date="2020-01" db="EMBL/GenBank/DDBJ databases">
        <title>Genetics and antimicrobial susceptibilities of Nocardia species isolated from the soil; a comparison with species isolated from humans.</title>
        <authorList>
            <person name="Carrasco G."/>
            <person name="Monzon S."/>
            <person name="Sansegundo M."/>
            <person name="Garcia E."/>
            <person name="Garrido N."/>
            <person name="Medina M.J."/>
            <person name="Villalon P."/>
            <person name="Ramirez-Arocha A.C."/>
            <person name="Jimenez P."/>
            <person name="Cuesta I."/>
            <person name="Valdezate S."/>
        </authorList>
    </citation>
    <scope>NUCLEOTIDE SEQUENCE [LARGE SCALE GENOMIC DNA]</scope>
    <source>
        <strain evidence="2 3">CNM20110626</strain>
    </source>
</reference>
<accession>A0A6P1CFX2</accession>
<dbReference type="InterPro" id="IPR015943">
    <property type="entry name" value="WD40/YVTN_repeat-like_dom_sf"/>
</dbReference>
<keyword evidence="1" id="KW-0812">Transmembrane</keyword>
<feature type="transmembrane region" description="Helical" evidence="1">
    <location>
        <begin position="12"/>
        <end position="31"/>
    </location>
</feature>
<dbReference type="InterPro" id="IPR011047">
    <property type="entry name" value="Quinoprotein_ADH-like_sf"/>
</dbReference>
<proteinExistence type="predicted"/>
<evidence type="ECO:0000313" key="3">
    <source>
        <dbReference type="Proteomes" id="UP000471166"/>
    </source>
</evidence>
<dbReference type="AlphaFoldDB" id="A0A6P1CFX2"/>
<dbReference type="Gene3D" id="2.130.10.10">
    <property type="entry name" value="YVTN repeat-like/Quinoprotein amine dehydrogenase"/>
    <property type="match status" value="2"/>
</dbReference>